<dbReference type="PANTHER" id="PTHR30349">
    <property type="entry name" value="PHAGE INTEGRASE-RELATED"/>
    <property type="match status" value="1"/>
</dbReference>
<dbReference type="PROSITE" id="PS51898">
    <property type="entry name" value="TYR_RECOMBINASE"/>
    <property type="match status" value="1"/>
</dbReference>
<dbReference type="InterPro" id="IPR050090">
    <property type="entry name" value="Tyrosine_recombinase_XerCD"/>
</dbReference>
<dbReference type="CDD" id="cd00796">
    <property type="entry name" value="INT_Rci_Hp1_C"/>
    <property type="match status" value="1"/>
</dbReference>
<feature type="domain" description="Tyr recombinase" evidence="3">
    <location>
        <begin position="160"/>
        <end position="334"/>
    </location>
</feature>
<dbReference type="EMBL" id="CABR01000025">
    <property type="protein sequence ID" value="CBI09329.1"/>
    <property type="molecule type" value="Genomic_DNA"/>
</dbReference>
<dbReference type="InterPro" id="IPR002104">
    <property type="entry name" value="Integrase_catalytic"/>
</dbReference>
<reference evidence="4" key="1">
    <citation type="submission" date="2009-10" db="EMBL/GenBank/DDBJ databases">
        <title>Diversity of trophic interactions inside an arsenic-rich microbial ecosystem.</title>
        <authorList>
            <person name="Bertin P.N."/>
            <person name="Heinrich-Salmeron A."/>
            <person name="Pelletier E."/>
            <person name="Goulhen-Chollet F."/>
            <person name="Arsene-Ploetze F."/>
            <person name="Gallien S."/>
            <person name="Calteau A."/>
            <person name="Vallenet D."/>
            <person name="Casiot C."/>
            <person name="Chane-Woon-Ming B."/>
            <person name="Giloteaux L."/>
            <person name="Barakat M."/>
            <person name="Bonnefoy V."/>
            <person name="Bruneel O."/>
            <person name="Chandler M."/>
            <person name="Cleiss J."/>
            <person name="Duran R."/>
            <person name="Elbaz-Poulichet F."/>
            <person name="Fonknechten N."/>
            <person name="Lauga B."/>
            <person name="Mornico D."/>
            <person name="Ortet P."/>
            <person name="Schaeffer C."/>
            <person name="Siguier P."/>
            <person name="Alexander Thil Smith A."/>
            <person name="Van Dorsselaer A."/>
            <person name="Weissenbach J."/>
            <person name="Medigue C."/>
            <person name="Le Paslier D."/>
        </authorList>
    </citation>
    <scope>NUCLEOTIDE SEQUENCE</scope>
</reference>
<keyword evidence="1" id="KW-0238">DNA-binding</keyword>
<keyword evidence="2" id="KW-0233">DNA recombination</keyword>
<protein>
    <submittedName>
        <fullName evidence="4">Putative integrase</fullName>
    </submittedName>
</protein>
<dbReference type="GO" id="GO:0006310">
    <property type="term" value="P:DNA recombination"/>
    <property type="evidence" value="ECO:0007669"/>
    <property type="project" value="UniProtKB-KW"/>
</dbReference>
<organism evidence="4">
    <name type="scientific">mine drainage metagenome</name>
    <dbReference type="NCBI Taxonomy" id="410659"/>
    <lineage>
        <taxon>unclassified sequences</taxon>
        <taxon>metagenomes</taxon>
        <taxon>ecological metagenomes</taxon>
    </lineage>
</organism>
<evidence type="ECO:0000256" key="2">
    <source>
        <dbReference type="ARBA" id="ARBA00023172"/>
    </source>
</evidence>
<dbReference type="GO" id="GO:0015074">
    <property type="term" value="P:DNA integration"/>
    <property type="evidence" value="ECO:0007669"/>
    <property type="project" value="InterPro"/>
</dbReference>
<accession>E6QQ08</accession>
<name>E6QQ08_9ZZZZ</name>
<evidence type="ECO:0000313" key="4">
    <source>
        <dbReference type="EMBL" id="CBI09329.1"/>
    </source>
</evidence>
<evidence type="ECO:0000256" key="1">
    <source>
        <dbReference type="ARBA" id="ARBA00023125"/>
    </source>
</evidence>
<dbReference type="Gene3D" id="1.10.443.10">
    <property type="entry name" value="Intergrase catalytic core"/>
    <property type="match status" value="1"/>
</dbReference>
<dbReference type="InterPro" id="IPR013762">
    <property type="entry name" value="Integrase-like_cat_sf"/>
</dbReference>
<gene>
    <name evidence="4" type="ORF">CARN7_0054</name>
</gene>
<dbReference type="PANTHER" id="PTHR30349:SF94">
    <property type="entry name" value="INTEGRASE_RECOMBINASE HI_1414-RELATED"/>
    <property type="match status" value="1"/>
</dbReference>
<dbReference type="InterPro" id="IPR010998">
    <property type="entry name" value="Integrase_recombinase_N"/>
</dbReference>
<dbReference type="GO" id="GO:0003677">
    <property type="term" value="F:DNA binding"/>
    <property type="evidence" value="ECO:0007669"/>
    <property type="project" value="UniProtKB-KW"/>
</dbReference>
<dbReference type="Gene3D" id="1.10.150.130">
    <property type="match status" value="1"/>
</dbReference>
<comment type="caution">
    <text evidence="4">The sequence shown here is derived from an EMBL/GenBank/DDBJ whole genome shotgun (WGS) entry which is preliminary data.</text>
</comment>
<dbReference type="SUPFAM" id="SSF56349">
    <property type="entry name" value="DNA breaking-rejoining enzymes"/>
    <property type="match status" value="1"/>
</dbReference>
<sequence>MATLEKRGDYWRVKIRRKGFPVQTRSFDTKAQAERWTRDIESEMDKGTFIDRTEAEKNTLHDVLSRYHDEVTPLKRGASAEAPRLRAMMQRPIAELKIAALSGMHIAKYRDERLKEVAGATVNKELNLIAHALETARREWGIHIPENPVRLVRRPQSAKPRGRRLVGDEEKRLLEACNDARNPYLLPVVKLAIESAMRQSEIVGLEWKHVDLDKQTVYLAETKNGESRGVPLSTTAVTTLQTLPTGINGKVFPGLTAEAIKRAFIRACERAEIENFHFHDLRHEATSRLFEKSLNPLEVASITVLPATKRCKCSSATRICAQKTWPRNLADKCGRMAHASCGIKSTHAPQNSCIRFLPQ</sequence>
<dbReference type="Pfam" id="PF00589">
    <property type="entry name" value="Phage_integrase"/>
    <property type="match status" value="1"/>
</dbReference>
<dbReference type="AlphaFoldDB" id="E6QQ08"/>
<evidence type="ECO:0000259" key="3">
    <source>
        <dbReference type="PROSITE" id="PS51898"/>
    </source>
</evidence>
<dbReference type="InterPro" id="IPR011010">
    <property type="entry name" value="DNA_brk_join_enz"/>
</dbReference>
<proteinExistence type="predicted"/>